<gene>
    <name evidence="2" type="ORF">CCAP1982_LOCUS5629</name>
</gene>
<feature type="compositionally biased region" description="Polar residues" evidence="1">
    <location>
        <begin position="42"/>
        <end position="55"/>
    </location>
</feature>
<feature type="compositionally biased region" description="Acidic residues" evidence="1">
    <location>
        <begin position="180"/>
        <end position="198"/>
    </location>
</feature>
<feature type="compositionally biased region" description="Polar residues" evidence="1">
    <location>
        <begin position="1"/>
        <end position="15"/>
    </location>
</feature>
<feature type="region of interest" description="Disordered" evidence="1">
    <location>
        <begin position="115"/>
        <end position="198"/>
    </location>
</feature>
<dbReference type="AlphaFoldDB" id="A0A811UIF9"/>
<sequence length="198" mass="21858">MVTQLRNVRSSTSGLNHPAMHSNFTLWNNSGYSNSEDHSLKRTSSNPEIGGPNNNSQFTLLSYELINNFILNEDENQLNQSSDPDYVGKLNELIPPVESNIEVPSQYSADALDFSNANETGGIHSSSEESPLQQETTTSIVERTVSRQVLNDEEAGGDGPHNNSIIEIEITLQSSNETNSVEEDGRDDNEDDNEGREE</sequence>
<feature type="compositionally biased region" description="Polar residues" evidence="1">
    <location>
        <begin position="115"/>
        <end position="149"/>
    </location>
</feature>
<proteinExistence type="predicted"/>
<feature type="region of interest" description="Disordered" evidence="1">
    <location>
        <begin position="33"/>
        <end position="55"/>
    </location>
</feature>
<reference evidence="2" key="1">
    <citation type="submission" date="2020-11" db="EMBL/GenBank/DDBJ databases">
        <authorList>
            <person name="Whitehead M."/>
        </authorList>
    </citation>
    <scope>NUCLEOTIDE SEQUENCE</scope>
    <source>
        <strain evidence="2">EGII</strain>
    </source>
</reference>
<evidence type="ECO:0000313" key="3">
    <source>
        <dbReference type="Proteomes" id="UP000606786"/>
    </source>
</evidence>
<protein>
    <submittedName>
        <fullName evidence="2">(Mediterranean fruit fly) hypothetical protein</fullName>
    </submittedName>
</protein>
<feature type="compositionally biased region" description="Polar residues" evidence="1">
    <location>
        <begin position="161"/>
        <end position="179"/>
    </location>
</feature>
<organism evidence="2 3">
    <name type="scientific">Ceratitis capitata</name>
    <name type="common">Mediterranean fruit fly</name>
    <name type="synonym">Tephritis capitata</name>
    <dbReference type="NCBI Taxonomy" id="7213"/>
    <lineage>
        <taxon>Eukaryota</taxon>
        <taxon>Metazoa</taxon>
        <taxon>Ecdysozoa</taxon>
        <taxon>Arthropoda</taxon>
        <taxon>Hexapoda</taxon>
        <taxon>Insecta</taxon>
        <taxon>Pterygota</taxon>
        <taxon>Neoptera</taxon>
        <taxon>Endopterygota</taxon>
        <taxon>Diptera</taxon>
        <taxon>Brachycera</taxon>
        <taxon>Muscomorpha</taxon>
        <taxon>Tephritoidea</taxon>
        <taxon>Tephritidae</taxon>
        <taxon>Ceratitis</taxon>
        <taxon>Ceratitis</taxon>
    </lineage>
</organism>
<dbReference type="Proteomes" id="UP000606786">
    <property type="component" value="Unassembled WGS sequence"/>
</dbReference>
<name>A0A811UIF9_CERCA</name>
<dbReference type="EMBL" id="CAJHJT010000012">
    <property type="protein sequence ID" value="CAD6996963.1"/>
    <property type="molecule type" value="Genomic_DNA"/>
</dbReference>
<evidence type="ECO:0000256" key="1">
    <source>
        <dbReference type="SAM" id="MobiDB-lite"/>
    </source>
</evidence>
<dbReference type="OrthoDB" id="8067851at2759"/>
<evidence type="ECO:0000313" key="2">
    <source>
        <dbReference type="EMBL" id="CAD6996963.1"/>
    </source>
</evidence>
<comment type="caution">
    <text evidence="2">The sequence shown here is derived from an EMBL/GenBank/DDBJ whole genome shotgun (WGS) entry which is preliminary data.</text>
</comment>
<accession>A0A811UIF9</accession>
<feature type="region of interest" description="Disordered" evidence="1">
    <location>
        <begin position="1"/>
        <end position="20"/>
    </location>
</feature>
<keyword evidence="3" id="KW-1185">Reference proteome</keyword>